<evidence type="ECO:0000259" key="1">
    <source>
        <dbReference type="PROSITE" id="PS51832"/>
    </source>
</evidence>
<proteinExistence type="predicted"/>
<protein>
    <submittedName>
        <fullName evidence="2">HDIG domain-containing protein</fullName>
    </submittedName>
</protein>
<feature type="domain" description="HD-GYP" evidence="1">
    <location>
        <begin position="1"/>
        <end position="195"/>
    </location>
</feature>
<dbReference type="SMART" id="SM00471">
    <property type="entry name" value="HDc"/>
    <property type="match status" value="1"/>
</dbReference>
<accession>A0A1D3TT97</accession>
<dbReference type="PANTHER" id="PTHR43155:SF2">
    <property type="entry name" value="CYCLIC DI-GMP PHOSPHODIESTERASE PA4108"/>
    <property type="match status" value="1"/>
</dbReference>
<dbReference type="InterPro" id="IPR006675">
    <property type="entry name" value="HDIG_dom"/>
</dbReference>
<sequence length="223" mass="25723">MAAVEKRLEMAWVLDNDLTDNVTHGICVSNLAFSMGRELGLSHEKCHELAVAGILHDIGKMKLSRYLHGRNEDTLGIEEMKYIRMHSQLSYDILKKHDYSEFILESILYHHENYDGTGYPNNLLGEKIPFGARIMRICDVFSALTSDRAYRQAFDKDTAVELMIDEVKNFDMRIFLTFLKVVNDENFNIERCYKPTVTRIENIRIDQPGYSLMVSESTGYVPV</sequence>
<dbReference type="NCBIfam" id="TIGR00277">
    <property type="entry name" value="HDIG"/>
    <property type="match status" value="1"/>
</dbReference>
<dbReference type="PROSITE" id="PS51832">
    <property type="entry name" value="HD_GYP"/>
    <property type="match status" value="1"/>
</dbReference>
<reference evidence="2 3" key="1">
    <citation type="submission" date="2016-09" db="EMBL/GenBank/DDBJ databases">
        <authorList>
            <person name="Capua I."/>
            <person name="De Benedictis P."/>
            <person name="Joannis T."/>
            <person name="Lombin L.H."/>
            <person name="Cattoli G."/>
        </authorList>
    </citation>
    <scope>NUCLEOTIDE SEQUENCE [LARGE SCALE GENOMIC DNA]</scope>
    <source>
        <strain evidence="2 3">GluBS11</strain>
    </source>
</reference>
<name>A0A1D3TT97_9FIRM</name>
<dbReference type="InterPro" id="IPR003607">
    <property type="entry name" value="HD/PDEase_dom"/>
</dbReference>
<dbReference type="Proteomes" id="UP000199315">
    <property type="component" value="Unassembled WGS sequence"/>
</dbReference>
<dbReference type="RefSeq" id="WP_242875507.1">
    <property type="nucleotide sequence ID" value="NZ_FMKA01000008.1"/>
</dbReference>
<organism evidence="2 3">
    <name type="scientific">Anaerobium acetethylicum</name>
    <dbReference type="NCBI Taxonomy" id="1619234"/>
    <lineage>
        <taxon>Bacteria</taxon>
        <taxon>Bacillati</taxon>
        <taxon>Bacillota</taxon>
        <taxon>Clostridia</taxon>
        <taxon>Lachnospirales</taxon>
        <taxon>Lachnospiraceae</taxon>
        <taxon>Anaerobium</taxon>
    </lineage>
</organism>
<dbReference type="CDD" id="cd00077">
    <property type="entry name" value="HDc"/>
    <property type="match status" value="1"/>
</dbReference>
<dbReference type="AlphaFoldDB" id="A0A1D3TT97"/>
<evidence type="ECO:0000313" key="2">
    <source>
        <dbReference type="EMBL" id="SCP97136.1"/>
    </source>
</evidence>
<dbReference type="Pfam" id="PF13487">
    <property type="entry name" value="HD_5"/>
    <property type="match status" value="1"/>
</dbReference>
<dbReference type="SUPFAM" id="SSF109604">
    <property type="entry name" value="HD-domain/PDEase-like"/>
    <property type="match status" value="1"/>
</dbReference>
<dbReference type="EMBL" id="FMKA01000008">
    <property type="protein sequence ID" value="SCP97136.1"/>
    <property type="molecule type" value="Genomic_DNA"/>
</dbReference>
<keyword evidence="3" id="KW-1185">Reference proteome</keyword>
<gene>
    <name evidence="2" type="ORF">SAMN05421730_100899</name>
</gene>
<dbReference type="PANTHER" id="PTHR43155">
    <property type="entry name" value="CYCLIC DI-GMP PHOSPHODIESTERASE PA4108-RELATED"/>
    <property type="match status" value="1"/>
</dbReference>
<dbReference type="STRING" id="1619234.SAMN05421730_100899"/>
<evidence type="ECO:0000313" key="3">
    <source>
        <dbReference type="Proteomes" id="UP000199315"/>
    </source>
</evidence>
<dbReference type="Gene3D" id="1.10.3210.10">
    <property type="entry name" value="Hypothetical protein af1432"/>
    <property type="match status" value="1"/>
</dbReference>
<dbReference type="InterPro" id="IPR037522">
    <property type="entry name" value="HD_GYP_dom"/>
</dbReference>